<keyword evidence="2" id="KW-0808">Transferase</keyword>
<dbReference type="Gene3D" id="1.10.510.10">
    <property type="entry name" value="Transferase(Phosphotransferase) domain 1"/>
    <property type="match status" value="1"/>
</dbReference>
<dbReference type="PANTHER" id="PTHR48007">
    <property type="entry name" value="LEUCINE-RICH REPEAT RECEPTOR-LIKE PROTEIN KINASE PXC1"/>
    <property type="match status" value="1"/>
</dbReference>
<dbReference type="SUPFAM" id="SSF56112">
    <property type="entry name" value="Protein kinase-like (PK-like)"/>
    <property type="match status" value="1"/>
</dbReference>
<dbReference type="OrthoDB" id="5966500at2759"/>
<dbReference type="Proteomes" id="UP000076761">
    <property type="component" value="Unassembled WGS sequence"/>
</dbReference>
<dbReference type="InterPro" id="IPR011009">
    <property type="entry name" value="Kinase-like_dom_sf"/>
</dbReference>
<protein>
    <submittedName>
        <fullName evidence="2">Kinase-like protein</fullName>
    </submittedName>
</protein>
<dbReference type="GO" id="GO:0005524">
    <property type="term" value="F:ATP binding"/>
    <property type="evidence" value="ECO:0007669"/>
    <property type="project" value="InterPro"/>
</dbReference>
<gene>
    <name evidence="2" type="ORF">NEOLEDRAFT_1174541</name>
</gene>
<feature type="domain" description="Protein kinase" evidence="1">
    <location>
        <begin position="5"/>
        <end position="272"/>
    </location>
</feature>
<evidence type="ECO:0000313" key="3">
    <source>
        <dbReference type="Proteomes" id="UP000076761"/>
    </source>
</evidence>
<dbReference type="InParanoid" id="A0A165VUW2"/>
<organism evidence="2 3">
    <name type="scientific">Neolentinus lepideus HHB14362 ss-1</name>
    <dbReference type="NCBI Taxonomy" id="1314782"/>
    <lineage>
        <taxon>Eukaryota</taxon>
        <taxon>Fungi</taxon>
        <taxon>Dikarya</taxon>
        <taxon>Basidiomycota</taxon>
        <taxon>Agaricomycotina</taxon>
        <taxon>Agaricomycetes</taxon>
        <taxon>Gloeophyllales</taxon>
        <taxon>Gloeophyllaceae</taxon>
        <taxon>Neolentinus</taxon>
    </lineage>
</organism>
<evidence type="ECO:0000313" key="2">
    <source>
        <dbReference type="EMBL" id="KZT30228.1"/>
    </source>
</evidence>
<dbReference type="GO" id="GO:0004672">
    <property type="term" value="F:protein kinase activity"/>
    <property type="evidence" value="ECO:0007669"/>
    <property type="project" value="InterPro"/>
</dbReference>
<sequence length="272" mass="30502">MKDIHTVDTCFAQDKYVDVHKIVNSHGYRAAVIVKRIRPRFNEAIVALLNTRLTQGIGRTDLIHPHLCPVYLLGVPDQSYLLMVTTHYENGNVLEYLARNPTANVMKLIVQVASALEYLHDKDVAHGNIKATNVLIDDNGAVRLSDVQLNVALRSMDVLSSGRARPPRALGYKPPEEIQPSPQAPPVHFTKPGDVYALAVLVYEICAQGTYNPSRRSALQCAESHANFLRNDAAAKLEQPLWWELLLECWDEDPVRRPSAKEVKRKLEEGNL</sequence>
<proteinExistence type="predicted"/>
<dbReference type="PANTHER" id="PTHR48007:SF4">
    <property type="entry name" value="LEUCINE-RICH REPEAT RECEPTOR-LIKE PROTEIN KINASE PXC1"/>
    <property type="match status" value="1"/>
</dbReference>
<keyword evidence="3" id="KW-1185">Reference proteome</keyword>
<name>A0A165VUW2_9AGAM</name>
<dbReference type="EMBL" id="KV425552">
    <property type="protein sequence ID" value="KZT30228.1"/>
    <property type="molecule type" value="Genomic_DNA"/>
</dbReference>
<evidence type="ECO:0000259" key="1">
    <source>
        <dbReference type="PROSITE" id="PS50011"/>
    </source>
</evidence>
<dbReference type="InterPro" id="IPR001245">
    <property type="entry name" value="Ser-Thr/Tyr_kinase_cat_dom"/>
</dbReference>
<dbReference type="InterPro" id="IPR000719">
    <property type="entry name" value="Prot_kinase_dom"/>
</dbReference>
<keyword evidence="2" id="KW-0418">Kinase</keyword>
<dbReference type="Pfam" id="PF07714">
    <property type="entry name" value="PK_Tyr_Ser-Thr"/>
    <property type="match status" value="1"/>
</dbReference>
<dbReference type="InterPro" id="IPR046959">
    <property type="entry name" value="PRK1-6/SRF4-like"/>
</dbReference>
<reference evidence="2 3" key="1">
    <citation type="journal article" date="2016" name="Mol. Biol. Evol.">
        <title>Comparative Genomics of Early-Diverging Mushroom-Forming Fungi Provides Insights into the Origins of Lignocellulose Decay Capabilities.</title>
        <authorList>
            <person name="Nagy L.G."/>
            <person name="Riley R."/>
            <person name="Tritt A."/>
            <person name="Adam C."/>
            <person name="Daum C."/>
            <person name="Floudas D."/>
            <person name="Sun H."/>
            <person name="Yadav J.S."/>
            <person name="Pangilinan J."/>
            <person name="Larsson K.H."/>
            <person name="Matsuura K."/>
            <person name="Barry K."/>
            <person name="Labutti K."/>
            <person name="Kuo R."/>
            <person name="Ohm R.A."/>
            <person name="Bhattacharya S.S."/>
            <person name="Shirouzu T."/>
            <person name="Yoshinaga Y."/>
            <person name="Martin F.M."/>
            <person name="Grigoriev I.V."/>
            <person name="Hibbett D.S."/>
        </authorList>
    </citation>
    <scope>NUCLEOTIDE SEQUENCE [LARGE SCALE GENOMIC DNA]</scope>
    <source>
        <strain evidence="2 3">HHB14362 ss-1</strain>
    </source>
</reference>
<dbReference type="PROSITE" id="PS50011">
    <property type="entry name" value="PROTEIN_KINASE_DOM"/>
    <property type="match status" value="1"/>
</dbReference>
<accession>A0A165VUW2</accession>
<dbReference type="AlphaFoldDB" id="A0A165VUW2"/>
<dbReference type="STRING" id="1314782.A0A165VUW2"/>